<dbReference type="EMBL" id="MQWD01000001">
    <property type="protein sequence ID" value="PAP76346.1"/>
    <property type="molecule type" value="Genomic_DNA"/>
</dbReference>
<evidence type="ECO:0000313" key="2">
    <source>
        <dbReference type="EMBL" id="PAP76346.1"/>
    </source>
</evidence>
<sequence length="476" mass="50530">MVRGHPSGATVTLDALTPLLRCPACGAALSLDRVPQPDPEAGDCGVLRCPCAADYPVLDGVPILRTGRLDRRSIADDLVLAPGPDVAAVVSAVEAGRALGALVDLLAAPLCPWPLNRVGAGRRLSLLGPLRSAGLALRRRRVHAMLRHRDGLTAEDWLATFYLHAPEVYDPFNYFFFRFGTPRHLATLGLVSALPADASPVLDLACGYGHLAHTLSALGRAVVGLDQNVHQAWLARHYVAPGAAFVCADASRPLPFADAAFGAAVCSDAFHYVRDKGGAVAELDRVSAGGPLLFPTVGNALVGSPDGHELAPDAYRALFDGWHVRVTSDDAVFAHYREGLGPDLSGPDADVDGAKWLAIAATKGDPDCLLRDHGPLDAGPGGWPHAAGRLALNPLYEREPGGDRRALRMPSPWYEAENGGVREYMPAVVGEGEALTTALVARAAAVGLPERYARPRRPWTQRADRALTRAVRRVRG</sequence>
<organism evidence="2 3">
    <name type="scientific">Rubrivirga marina</name>
    <dbReference type="NCBI Taxonomy" id="1196024"/>
    <lineage>
        <taxon>Bacteria</taxon>
        <taxon>Pseudomonadati</taxon>
        <taxon>Rhodothermota</taxon>
        <taxon>Rhodothermia</taxon>
        <taxon>Rhodothermales</taxon>
        <taxon>Rubricoccaceae</taxon>
        <taxon>Rubrivirga</taxon>
    </lineage>
</organism>
<dbReference type="InterPro" id="IPR029063">
    <property type="entry name" value="SAM-dependent_MTases_sf"/>
</dbReference>
<dbReference type="GO" id="GO:0008757">
    <property type="term" value="F:S-adenosylmethionine-dependent methyltransferase activity"/>
    <property type="evidence" value="ECO:0007669"/>
    <property type="project" value="InterPro"/>
</dbReference>
<dbReference type="Gene3D" id="3.40.50.150">
    <property type="entry name" value="Vaccinia Virus protein VP39"/>
    <property type="match status" value="1"/>
</dbReference>
<dbReference type="AlphaFoldDB" id="A0A271IYK9"/>
<dbReference type="Proteomes" id="UP000216339">
    <property type="component" value="Unassembled WGS sequence"/>
</dbReference>
<reference evidence="2 3" key="1">
    <citation type="submission" date="2016-11" db="EMBL/GenBank/DDBJ databases">
        <title>Study of marine rhodopsin-containing bacteria.</title>
        <authorList>
            <person name="Yoshizawa S."/>
            <person name="Kumagai Y."/>
            <person name="Kogure K."/>
        </authorList>
    </citation>
    <scope>NUCLEOTIDE SEQUENCE [LARGE SCALE GENOMIC DNA]</scope>
    <source>
        <strain evidence="2 3">SAORIC-28</strain>
    </source>
</reference>
<name>A0A271IYK9_9BACT</name>
<feature type="domain" description="Methyltransferase type 11" evidence="1">
    <location>
        <begin position="202"/>
        <end position="287"/>
    </location>
</feature>
<dbReference type="SUPFAM" id="SSF53335">
    <property type="entry name" value="S-adenosyl-L-methionine-dependent methyltransferases"/>
    <property type="match status" value="1"/>
</dbReference>
<protein>
    <recommendedName>
        <fullName evidence="1">Methyltransferase type 11 domain-containing protein</fullName>
    </recommendedName>
</protein>
<gene>
    <name evidence="2" type="ORF">BSZ37_07755</name>
</gene>
<evidence type="ECO:0000259" key="1">
    <source>
        <dbReference type="Pfam" id="PF08241"/>
    </source>
</evidence>
<comment type="caution">
    <text evidence="2">The sequence shown here is derived from an EMBL/GenBank/DDBJ whole genome shotgun (WGS) entry which is preliminary data.</text>
</comment>
<dbReference type="InterPro" id="IPR013216">
    <property type="entry name" value="Methyltransf_11"/>
</dbReference>
<keyword evidence="3" id="KW-1185">Reference proteome</keyword>
<evidence type="ECO:0000313" key="3">
    <source>
        <dbReference type="Proteomes" id="UP000216339"/>
    </source>
</evidence>
<proteinExistence type="predicted"/>
<dbReference type="Pfam" id="PF08241">
    <property type="entry name" value="Methyltransf_11"/>
    <property type="match status" value="1"/>
</dbReference>
<dbReference type="CDD" id="cd02440">
    <property type="entry name" value="AdoMet_MTases"/>
    <property type="match status" value="1"/>
</dbReference>
<accession>A0A271IYK9</accession>